<dbReference type="PROSITE" id="PS50297">
    <property type="entry name" value="ANK_REP_REGION"/>
    <property type="match status" value="1"/>
</dbReference>
<dbReference type="KEGG" id="bze:COCCADRAFT_41522"/>
<feature type="domain" description="Nucleoside phosphorylase" evidence="6">
    <location>
        <begin position="17"/>
        <end position="117"/>
    </location>
</feature>
<dbReference type="OrthoDB" id="3690466at2759"/>
<dbReference type="Pfam" id="PF01048">
    <property type="entry name" value="PNP_UDP_1"/>
    <property type="match status" value="1"/>
</dbReference>
<dbReference type="InterPro" id="IPR002110">
    <property type="entry name" value="Ankyrin_rpt"/>
</dbReference>
<evidence type="ECO:0000256" key="4">
    <source>
        <dbReference type="SAM" id="MobiDB-lite"/>
    </source>
</evidence>
<keyword evidence="2" id="KW-0040">ANK repeat</keyword>
<evidence type="ECO:0000259" key="8">
    <source>
        <dbReference type="Pfam" id="PF24883"/>
    </source>
</evidence>
<dbReference type="RefSeq" id="XP_007717835.1">
    <property type="nucleotide sequence ID" value="XM_007719645.1"/>
</dbReference>
<dbReference type="EMBL" id="KI964870">
    <property type="protein sequence ID" value="EUC27852.1"/>
    <property type="molecule type" value="Genomic_DNA"/>
</dbReference>
<evidence type="ECO:0000256" key="1">
    <source>
        <dbReference type="ARBA" id="ARBA00022737"/>
    </source>
</evidence>
<dbReference type="Gene3D" id="1.25.40.20">
    <property type="entry name" value="Ankyrin repeat-containing domain"/>
    <property type="match status" value="1"/>
</dbReference>
<feature type="coiled-coil region" evidence="3">
    <location>
        <begin position="663"/>
        <end position="690"/>
    </location>
</feature>
<dbReference type="Pfam" id="PF22939">
    <property type="entry name" value="WHD_GPIID"/>
    <property type="match status" value="1"/>
</dbReference>
<dbReference type="SMART" id="SM00248">
    <property type="entry name" value="ANK"/>
    <property type="match status" value="2"/>
</dbReference>
<evidence type="ECO:0000313" key="9">
    <source>
        <dbReference type="EMBL" id="EUC27852.1"/>
    </source>
</evidence>
<dbReference type="AlphaFoldDB" id="W6XKW4"/>
<feature type="domain" description="Nephrocystin 3-like N-terminal" evidence="8">
    <location>
        <begin position="412"/>
        <end position="573"/>
    </location>
</feature>
<dbReference type="PANTHER" id="PTHR46082">
    <property type="entry name" value="ATP/GTP-BINDING PROTEIN-RELATED"/>
    <property type="match status" value="1"/>
</dbReference>
<dbReference type="InterPro" id="IPR053137">
    <property type="entry name" value="NLR-like"/>
</dbReference>
<dbReference type="SUPFAM" id="SSF48403">
    <property type="entry name" value="Ankyrin repeat"/>
    <property type="match status" value="1"/>
</dbReference>
<evidence type="ECO:0000256" key="5">
    <source>
        <dbReference type="SAM" id="Phobius"/>
    </source>
</evidence>
<dbReference type="Proteomes" id="UP000053841">
    <property type="component" value="Unassembled WGS sequence"/>
</dbReference>
<dbReference type="InterPro" id="IPR036770">
    <property type="entry name" value="Ankyrin_rpt-contain_sf"/>
</dbReference>
<evidence type="ECO:0000313" key="10">
    <source>
        <dbReference type="Proteomes" id="UP000053841"/>
    </source>
</evidence>
<dbReference type="InterPro" id="IPR035994">
    <property type="entry name" value="Nucleoside_phosphorylase_sf"/>
</dbReference>
<evidence type="ECO:0000259" key="7">
    <source>
        <dbReference type="Pfam" id="PF22939"/>
    </source>
</evidence>
<evidence type="ECO:0000256" key="2">
    <source>
        <dbReference type="PROSITE-ProRule" id="PRU00023"/>
    </source>
</evidence>
<reference evidence="9 10" key="1">
    <citation type="journal article" date="2013" name="PLoS Genet.">
        <title>Comparative genome structure, secondary metabolite, and effector coding capacity across Cochliobolus pathogens.</title>
        <authorList>
            <person name="Condon B.J."/>
            <person name="Leng Y."/>
            <person name="Wu D."/>
            <person name="Bushley K.E."/>
            <person name="Ohm R.A."/>
            <person name="Otillar R."/>
            <person name="Martin J."/>
            <person name="Schackwitz W."/>
            <person name="Grimwood J."/>
            <person name="MohdZainudin N."/>
            <person name="Xue C."/>
            <person name="Wang R."/>
            <person name="Manning V.A."/>
            <person name="Dhillon B."/>
            <person name="Tu Z.J."/>
            <person name="Steffenson B.J."/>
            <person name="Salamov A."/>
            <person name="Sun H."/>
            <person name="Lowry S."/>
            <person name="LaButti K."/>
            <person name="Han J."/>
            <person name="Copeland A."/>
            <person name="Lindquist E."/>
            <person name="Barry K."/>
            <person name="Schmutz J."/>
            <person name="Baker S.E."/>
            <person name="Ciuffetti L.M."/>
            <person name="Grigoriev I.V."/>
            <person name="Zhong S."/>
            <person name="Turgeon B.G."/>
        </authorList>
    </citation>
    <scope>NUCLEOTIDE SEQUENCE [LARGE SCALE GENOMIC DNA]</scope>
    <source>
        <strain evidence="9 10">26-R-13</strain>
    </source>
</reference>
<feature type="repeat" description="ANK" evidence="2">
    <location>
        <begin position="901"/>
        <end position="933"/>
    </location>
</feature>
<evidence type="ECO:0000259" key="6">
    <source>
        <dbReference type="Pfam" id="PF01048"/>
    </source>
</evidence>
<dbReference type="InterPro" id="IPR000845">
    <property type="entry name" value="Nucleoside_phosphorylase_d"/>
</dbReference>
<keyword evidence="5" id="KW-1133">Transmembrane helix</keyword>
<feature type="domain" description="GPI inositol-deacylase winged helix" evidence="7">
    <location>
        <begin position="682"/>
        <end position="759"/>
    </location>
</feature>
<dbReference type="Gene3D" id="3.40.50.300">
    <property type="entry name" value="P-loop containing nucleotide triphosphate hydrolases"/>
    <property type="match status" value="1"/>
</dbReference>
<dbReference type="Pfam" id="PF24883">
    <property type="entry name" value="NPHP3_N"/>
    <property type="match status" value="1"/>
</dbReference>
<keyword evidence="5" id="KW-0472">Membrane</keyword>
<feature type="compositionally biased region" description="Basic and acidic residues" evidence="4">
    <location>
        <begin position="994"/>
        <end position="1008"/>
    </location>
</feature>
<dbReference type="Pfam" id="PF12796">
    <property type="entry name" value="Ank_2"/>
    <property type="match status" value="1"/>
</dbReference>
<dbReference type="SUPFAM" id="SSF53167">
    <property type="entry name" value="Purine and uridine phosphorylases"/>
    <property type="match status" value="1"/>
</dbReference>
<dbReference type="PANTHER" id="PTHR46082:SF11">
    <property type="entry name" value="AAA+ ATPASE DOMAIN-CONTAINING PROTEIN-RELATED"/>
    <property type="match status" value="1"/>
</dbReference>
<dbReference type="HOGENOM" id="CLU_000288_34_2_1"/>
<keyword evidence="10" id="KW-1185">Reference proteome</keyword>
<sequence length="1032" mass="115794">MGISTPTKPRTHNDYTVGWICALPKEQTAAKAMLDQMHPTLSKPPNDPNTYTLGSIKEHNVVIACLPRGMYGTISAATVAAWMISTFPSIKVGLMVGIGGGIPPKVRLGDVVISTPVDQYPGVVQWDMGKAEKDTHFKRTGALNKPPSALLTALTTMESTHEMQGSKIREYLDDLGRKWPRLVSEYTNSDSLKDPLFTQDNYRRGLSIWMTVLSIYWEMMLSILGYFLGREALASMDSWAKMMRIIADYKIGGTQREPGDMRVHYGLIASGNQVIKDAKFRDSLNESLGGNVLCFEMEAAGLMNDFPCIVIRGICDYADSQKNKDWQKYAAATAAACAKELLEYVQPSDVDGERPVRDILSHVLDTVSRTEANVETVRSKLDRKEDLKVLNWLTLTDYGSRQSDVLKRRETGTGQWILDSTEYQDWLKTERQTLFCSGIPGAGKTILTSIVIHDLTARFSKNPNVGIGYIYCNFQRQDEQNVDDLLISLLRQFAESQPSLPKSIKDLYSLHENERTRPSLQEISNTLHSVVANYSRVFIVIDALDECQTSNGCLARFLSAVFKLQANILATSRINGEIAKMFGQATTLVIRARDGDVEVYLDERMKLQPSDILDDATRGMIKRKLVGIVDGMFLLAELSINSLIILPTKGHIKEALKNLGNGMEGLERIYNMAMERIESQRRECRDLAKQILTWIVHARRPLFTSELQHAVSVRSNITKLDEDYLPTIDRLRSLCAGLVTIDEGSDIIRLVHYTTQEYFERIGGRWKLDPQFYIASTCLTYLSFDVFKTGGCSSDKTFEQRLRENKFLDYAAKYWGKHAAIVEGEVCGLACFCLSDSELVSSATQALLVRKINYRRYSQIYPQKSTGLHLAARLGLSLVLETMLPEHEGERTTALEKRDSHNQDLLYVAASAGHDKTVELLLEKGANPNARTSYGGHKAIVKMLLENGAEINAQGQVYGDALTAAKATHHNEVVDLLVEKGAKSVLKKEEEDMRYDRSYDKNTKERNTSDNSPETKPGILLMRDQVQMEARR</sequence>
<name>W6XKW4_COCC2</name>
<dbReference type="GO" id="GO:0009116">
    <property type="term" value="P:nucleoside metabolic process"/>
    <property type="evidence" value="ECO:0007669"/>
    <property type="project" value="InterPro"/>
</dbReference>
<dbReference type="GeneID" id="19149497"/>
<organism evidence="9 10">
    <name type="scientific">Cochliobolus carbonum (strain 26-R-13)</name>
    <name type="common">Maize leaf spot fungus</name>
    <name type="synonym">Bipolaris zeicola</name>
    <dbReference type="NCBI Taxonomy" id="930089"/>
    <lineage>
        <taxon>Eukaryota</taxon>
        <taxon>Fungi</taxon>
        <taxon>Dikarya</taxon>
        <taxon>Ascomycota</taxon>
        <taxon>Pezizomycotina</taxon>
        <taxon>Dothideomycetes</taxon>
        <taxon>Pleosporomycetidae</taxon>
        <taxon>Pleosporales</taxon>
        <taxon>Pleosporineae</taxon>
        <taxon>Pleosporaceae</taxon>
        <taxon>Bipolaris</taxon>
    </lineage>
</organism>
<dbReference type="Gene3D" id="3.40.50.1580">
    <property type="entry name" value="Nucleoside phosphorylase domain"/>
    <property type="match status" value="1"/>
</dbReference>
<proteinExistence type="predicted"/>
<dbReference type="eggNOG" id="KOG4177">
    <property type="taxonomic scope" value="Eukaryota"/>
</dbReference>
<dbReference type="SUPFAM" id="SSF52540">
    <property type="entry name" value="P-loop containing nucleoside triphosphate hydrolases"/>
    <property type="match status" value="1"/>
</dbReference>
<feature type="transmembrane region" description="Helical" evidence="5">
    <location>
        <begin position="206"/>
        <end position="228"/>
    </location>
</feature>
<protein>
    <submittedName>
        <fullName evidence="9">Uncharacterized protein</fullName>
    </submittedName>
</protein>
<gene>
    <name evidence="9" type="ORF">COCCADRAFT_41522</name>
</gene>
<dbReference type="InterPro" id="IPR054471">
    <property type="entry name" value="GPIID_WHD"/>
</dbReference>
<dbReference type="InterPro" id="IPR027417">
    <property type="entry name" value="P-loop_NTPase"/>
</dbReference>
<keyword evidence="3" id="KW-0175">Coiled coil</keyword>
<evidence type="ECO:0000256" key="3">
    <source>
        <dbReference type="SAM" id="Coils"/>
    </source>
</evidence>
<keyword evidence="5" id="KW-0812">Transmembrane</keyword>
<keyword evidence="1" id="KW-0677">Repeat</keyword>
<dbReference type="GO" id="GO:0003824">
    <property type="term" value="F:catalytic activity"/>
    <property type="evidence" value="ECO:0007669"/>
    <property type="project" value="InterPro"/>
</dbReference>
<feature type="region of interest" description="Disordered" evidence="4">
    <location>
        <begin position="994"/>
        <end position="1032"/>
    </location>
</feature>
<dbReference type="InterPro" id="IPR056884">
    <property type="entry name" value="NPHP3-like_N"/>
</dbReference>
<dbReference type="PROSITE" id="PS50088">
    <property type="entry name" value="ANK_REPEAT"/>
    <property type="match status" value="1"/>
</dbReference>
<accession>W6XKW4</accession>